<dbReference type="PROSITE" id="PS00198">
    <property type="entry name" value="4FE4S_FER_1"/>
    <property type="match status" value="4"/>
</dbReference>
<feature type="domain" description="4Fe-4S ferredoxin-type" evidence="5">
    <location>
        <begin position="492"/>
        <end position="520"/>
    </location>
</feature>
<keyword evidence="1" id="KW-0004">4Fe-4S</keyword>
<evidence type="ECO:0000256" key="1">
    <source>
        <dbReference type="ARBA" id="ARBA00022485"/>
    </source>
</evidence>
<dbReference type="RefSeq" id="WP_267928287.1">
    <property type="nucleotide sequence ID" value="NZ_AP024233.1"/>
</dbReference>
<keyword evidence="7" id="KW-1185">Reference proteome</keyword>
<dbReference type="PANTHER" id="PTHR43687:SF1">
    <property type="entry name" value="FERREDOXIN III"/>
    <property type="match status" value="1"/>
</dbReference>
<protein>
    <recommendedName>
        <fullName evidence="5">4Fe-4S ferredoxin-type domain-containing protein</fullName>
    </recommendedName>
</protein>
<dbReference type="PANTHER" id="PTHR43687">
    <property type="entry name" value="ADENYLYLSULFATE REDUCTASE, BETA SUBUNIT"/>
    <property type="match status" value="1"/>
</dbReference>
<dbReference type="EMBL" id="AP024233">
    <property type="protein sequence ID" value="BCO08387.1"/>
    <property type="molecule type" value="Genomic_DNA"/>
</dbReference>
<feature type="domain" description="4Fe-4S ferredoxin-type" evidence="5">
    <location>
        <begin position="186"/>
        <end position="215"/>
    </location>
</feature>
<dbReference type="GO" id="GO:0046872">
    <property type="term" value="F:metal ion binding"/>
    <property type="evidence" value="ECO:0007669"/>
    <property type="project" value="UniProtKB-KW"/>
</dbReference>
<dbReference type="Pfam" id="PF13187">
    <property type="entry name" value="Fer4_9"/>
    <property type="match status" value="1"/>
</dbReference>
<dbReference type="Pfam" id="PF00037">
    <property type="entry name" value="Fer4"/>
    <property type="match status" value="1"/>
</dbReference>
<gene>
    <name evidence="6" type="ORF">GF1_07630</name>
</gene>
<dbReference type="InterPro" id="IPR017900">
    <property type="entry name" value="4Fe4S_Fe_S_CS"/>
</dbReference>
<sequence length="622" mass="68893">MKQYSAYLLKYGKGADPVFSTVPAPQYPGTPFTCPGNKERDILLAGGFPAIHPDSPFPLSPTLQVNGDLGKYSQAEMTTRARAELTRQSSQSFRSYTLDPDPRVAVLAPEASKLRDFVDRYGGVLEIEPLLTRGSDPDFVTVDDLELRSIGRENHLSFRVRNPIDPQKCTYCGECGPVCPEHCLSERLFLDLDRCSFCGQCVTVCPQAAIDLHGVEQRELRVPAVLLLEGTGISRPEKAATIFTEQELDRLFASIYAAQVEEVVGFDRSICQYSAKHDGGCDACMAACGHGAISRQEDTIHIDHLLCVECGDCLAACPTGALQYQRFPDREFVEYFGSIELQPGTTVVIGPEQDLHSFWWHNRNRRWEGVFFLEYPLVEALTAMHFLYLMARGAGRILLLGPGTGPVRSLADQIELTNHVAAQLPESPVFIQCTSPAELPARLDLPAPARCSLYRNPGFINRRHKLTDLLYFLVTEHGLDTILEGPPFARFGRIACDQDRCTHCLACLGECHIEALSADSGSFTLNHLPALCVQCNACVQVCPEKALSASPGLGLKPDFFQPEELTRAEPLTCSLCGKVFGTRKSFMKVMAVLRSRDLLEDNNLLEYCEDCRVIKLYEQGNQ</sequence>
<proteinExistence type="predicted"/>
<evidence type="ECO:0000259" key="5">
    <source>
        <dbReference type="PROSITE" id="PS51379"/>
    </source>
</evidence>
<accession>A0A915U0W8</accession>
<dbReference type="InterPro" id="IPR050572">
    <property type="entry name" value="Fe-S_Ferredoxin"/>
</dbReference>
<dbReference type="Proteomes" id="UP001063350">
    <property type="component" value="Chromosome"/>
</dbReference>
<feature type="domain" description="4Fe-4S ferredoxin-type" evidence="5">
    <location>
        <begin position="298"/>
        <end position="327"/>
    </location>
</feature>
<keyword evidence="2" id="KW-0479">Metal-binding</keyword>
<dbReference type="InterPro" id="IPR017896">
    <property type="entry name" value="4Fe4S_Fe-S-bd"/>
</dbReference>
<dbReference type="SUPFAM" id="SSF54862">
    <property type="entry name" value="4Fe-4S ferredoxins"/>
    <property type="match status" value="2"/>
</dbReference>
<evidence type="ECO:0000313" key="7">
    <source>
        <dbReference type="Proteomes" id="UP001063350"/>
    </source>
</evidence>
<dbReference type="PROSITE" id="PS51379">
    <property type="entry name" value="4FE4S_FER_2"/>
    <property type="match status" value="5"/>
</dbReference>
<dbReference type="AlphaFoldDB" id="A0A915U0W8"/>
<evidence type="ECO:0000313" key="6">
    <source>
        <dbReference type="EMBL" id="BCO08387.1"/>
    </source>
</evidence>
<reference evidence="6" key="1">
    <citation type="submission" date="2020-12" db="EMBL/GenBank/DDBJ databases">
        <title>Desulfobium dissulfuricans gen. nov., sp. nov., a novel mesophilic, sulfate-reducing bacterium isolated from a deep-sea hydrothermal vent.</title>
        <authorList>
            <person name="Hashimoto Y."/>
            <person name="Tame A."/>
            <person name="Sawayama S."/>
            <person name="Miyazaki J."/>
            <person name="Takai K."/>
            <person name="Nakagawa S."/>
        </authorList>
    </citation>
    <scope>NUCLEOTIDE SEQUENCE</scope>
    <source>
        <strain evidence="6">GF1</strain>
    </source>
</reference>
<evidence type="ECO:0000256" key="3">
    <source>
        <dbReference type="ARBA" id="ARBA00023004"/>
    </source>
</evidence>
<name>A0A915U0W8_9BACT</name>
<organism evidence="6 7">
    <name type="scientific">Desulfolithobacter dissulfuricans</name>
    <dbReference type="NCBI Taxonomy" id="2795293"/>
    <lineage>
        <taxon>Bacteria</taxon>
        <taxon>Pseudomonadati</taxon>
        <taxon>Thermodesulfobacteriota</taxon>
        <taxon>Desulfobulbia</taxon>
        <taxon>Desulfobulbales</taxon>
        <taxon>Desulfobulbaceae</taxon>
        <taxon>Desulfolithobacter</taxon>
    </lineage>
</organism>
<dbReference type="KEGG" id="ddu:GF1_07630"/>
<dbReference type="GO" id="GO:0051539">
    <property type="term" value="F:4 iron, 4 sulfur cluster binding"/>
    <property type="evidence" value="ECO:0007669"/>
    <property type="project" value="UniProtKB-KW"/>
</dbReference>
<evidence type="ECO:0000256" key="2">
    <source>
        <dbReference type="ARBA" id="ARBA00022723"/>
    </source>
</evidence>
<keyword evidence="4" id="KW-0411">Iron-sulfur</keyword>
<feature type="domain" description="4Fe-4S ferredoxin-type" evidence="5">
    <location>
        <begin position="160"/>
        <end position="185"/>
    </location>
</feature>
<dbReference type="Gene3D" id="3.30.70.20">
    <property type="match status" value="3"/>
</dbReference>
<dbReference type="Pfam" id="PF12838">
    <property type="entry name" value="Fer4_7"/>
    <property type="match status" value="1"/>
</dbReference>
<keyword evidence="3" id="KW-0408">Iron</keyword>
<evidence type="ECO:0000256" key="4">
    <source>
        <dbReference type="ARBA" id="ARBA00023014"/>
    </source>
</evidence>
<feature type="domain" description="4Fe-4S ferredoxin-type" evidence="5">
    <location>
        <begin position="521"/>
        <end position="552"/>
    </location>
</feature>